<keyword evidence="7 8" id="KW-0472">Membrane</keyword>
<dbReference type="Pfam" id="PF03591">
    <property type="entry name" value="AzlC"/>
    <property type="match status" value="1"/>
</dbReference>
<keyword evidence="4" id="KW-1003">Cell membrane</keyword>
<feature type="transmembrane region" description="Helical" evidence="8">
    <location>
        <begin position="72"/>
        <end position="91"/>
    </location>
</feature>
<name>A0A1M7AJX7_9RHOB</name>
<evidence type="ECO:0000256" key="6">
    <source>
        <dbReference type="ARBA" id="ARBA00022989"/>
    </source>
</evidence>
<evidence type="ECO:0000256" key="4">
    <source>
        <dbReference type="ARBA" id="ARBA00022475"/>
    </source>
</evidence>
<sequence length="241" mass="25938">MTTETTKSIFWQGVRDGAPFILVIIPFSTLFGVVATEAGLSVFETLTFSVLVIAGAAQFTAVELLRNDVPTVIVLISALAVNLRMAMYSASLTPYLGGARLWQRALAAYFTVDQTYACSIVKFEQSPDWTVGQRLTYFFAVAVPICPLWYAFTVVGAVIGSAIPEGLALDFAIPITFLAIIAPMLRTRAHVAAALVSVVAALVLAFLPYNLGLLAAGILAMMAGAEVERRAEQRAERRAEK</sequence>
<evidence type="ECO:0000256" key="5">
    <source>
        <dbReference type="ARBA" id="ARBA00022692"/>
    </source>
</evidence>
<dbReference type="AlphaFoldDB" id="A0A1M7AJX7"/>
<evidence type="ECO:0000256" key="8">
    <source>
        <dbReference type="SAM" id="Phobius"/>
    </source>
</evidence>
<dbReference type="InterPro" id="IPR011606">
    <property type="entry name" value="Brnchd-chn_aa_trnsp_permease"/>
</dbReference>
<organism evidence="9 10">
    <name type="scientific">Roseovarius litoreus</name>
    <dbReference type="NCBI Taxonomy" id="1155722"/>
    <lineage>
        <taxon>Bacteria</taxon>
        <taxon>Pseudomonadati</taxon>
        <taxon>Pseudomonadota</taxon>
        <taxon>Alphaproteobacteria</taxon>
        <taxon>Rhodobacterales</taxon>
        <taxon>Roseobacteraceae</taxon>
        <taxon>Roseovarius</taxon>
    </lineage>
</organism>
<dbReference type="PANTHER" id="PTHR34979:SF1">
    <property type="entry name" value="INNER MEMBRANE PROTEIN YGAZ"/>
    <property type="match status" value="1"/>
</dbReference>
<feature type="transmembrane region" description="Helical" evidence="8">
    <location>
        <begin position="46"/>
        <end position="65"/>
    </location>
</feature>
<keyword evidence="3" id="KW-0813">Transport</keyword>
<evidence type="ECO:0000256" key="2">
    <source>
        <dbReference type="ARBA" id="ARBA00010735"/>
    </source>
</evidence>
<dbReference type="PANTHER" id="PTHR34979">
    <property type="entry name" value="INNER MEMBRANE PROTEIN YGAZ"/>
    <property type="match status" value="1"/>
</dbReference>
<comment type="similarity">
    <text evidence="2">Belongs to the AzlC family.</text>
</comment>
<reference evidence="9 10" key="1">
    <citation type="submission" date="2016-11" db="EMBL/GenBank/DDBJ databases">
        <authorList>
            <person name="Varghese N."/>
            <person name="Submissions S."/>
        </authorList>
    </citation>
    <scope>NUCLEOTIDE SEQUENCE [LARGE SCALE GENOMIC DNA]</scope>
    <source>
        <strain evidence="9 10">DSM 28249</strain>
    </source>
</reference>
<keyword evidence="10" id="KW-1185">Reference proteome</keyword>
<keyword evidence="6 8" id="KW-1133">Transmembrane helix</keyword>
<keyword evidence="5 8" id="KW-0812">Transmembrane</keyword>
<feature type="transmembrane region" description="Helical" evidence="8">
    <location>
        <begin position="167"/>
        <end position="185"/>
    </location>
</feature>
<proteinExistence type="inferred from homology"/>
<dbReference type="Proteomes" id="UP000322545">
    <property type="component" value="Unassembled WGS sequence"/>
</dbReference>
<evidence type="ECO:0000256" key="3">
    <source>
        <dbReference type="ARBA" id="ARBA00022448"/>
    </source>
</evidence>
<evidence type="ECO:0000313" key="9">
    <source>
        <dbReference type="EMBL" id="SHL43070.1"/>
    </source>
</evidence>
<feature type="transmembrane region" description="Helical" evidence="8">
    <location>
        <begin position="191"/>
        <end position="224"/>
    </location>
</feature>
<gene>
    <name evidence="9" type="ORF">SAMN05443432_101484</name>
</gene>
<protein>
    <submittedName>
        <fullName evidence="9">Predicted branched-chain amino acid permease (Azaleucine resistance)</fullName>
    </submittedName>
</protein>
<evidence type="ECO:0000313" key="10">
    <source>
        <dbReference type="Proteomes" id="UP000322545"/>
    </source>
</evidence>
<evidence type="ECO:0000256" key="1">
    <source>
        <dbReference type="ARBA" id="ARBA00004651"/>
    </source>
</evidence>
<comment type="subcellular location">
    <subcellularLocation>
        <location evidence="1">Cell membrane</location>
        <topology evidence="1">Multi-pass membrane protein</topology>
    </subcellularLocation>
</comment>
<dbReference type="EMBL" id="FRCB01000001">
    <property type="protein sequence ID" value="SHL43070.1"/>
    <property type="molecule type" value="Genomic_DNA"/>
</dbReference>
<dbReference type="RefSeq" id="WP_149778046.1">
    <property type="nucleotide sequence ID" value="NZ_FRCB01000001.1"/>
</dbReference>
<accession>A0A1M7AJX7</accession>
<evidence type="ECO:0000256" key="7">
    <source>
        <dbReference type="ARBA" id="ARBA00023136"/>
    </source>
</evidence>
<dbReference type="GO" id="GO:1903785">
    <property type="term" value="P:L-valine transmembrane transport"/>
    <property type="evidence" value="ECO:0007669"/>
    <property type="project" value="TreeGrafter"/>
</dbReference>
<feature type="transmembrane region" description="Helical" evidence="8">
    <location>
        <begin position="20"/>
        <end position="40"/>
    </location>
</feature>
<dbReference type="GO" id="GO:0005886">
    <property type="term" value="C:plasma membrane"/>
    <property type="evidence" value="ECO:0007669"/>
    <property type="project" value="UniProtKB-SubCell"/>
</dbReference>
<feature type="transmembrane region" description="Helical" evidence="8">
    <location>
        <begin position="137"/>
        <end position="160"/>
    </location>
</feature>